<proteinExistence type="predicted"/>
<dbReference type="Proteomes" id="UP001054857">
    <property type="component" value="Unassembled WGS sequence"/>
</dbReference>
<accession>A0AAD3DXM8</accession>
<sequence>WACGGAVIEGRAEPAGAKAVVGGKADALLRSVARVGSRSEGGVGEATRHTTITWAPQSAATDAATATAAAAGGGSTGSAAAIAWEEGENGRGNGAVPATAGVATLSPASSTPPGAGYGGGGGLINGYNDNGYKNRSSDGYKSGCYDGYSGDEGGDQPPFMCGMLQLKEAALAAVAEAEAEAEEIACAGGCGGRSLQEAVEALFCRDSLVASQRIAATGAHLRTGKMRVSS</sequence>
<feature type="non-terminal residue" evidence="1">
    <location>
        <position position="1"/>
    </location>
</feature>
<keyword evidence="2" id="KW-1185">Reference proteome</keyword>
<evidence type="ECO:0000313" key="1">
    <source>
        <dbReference type="EMBL" id="GFR49934.1"/>
    </source>
</evidence>
<dbReference type="AlphaFoldDB" id="A0AAD3DXM8"/>
<evidence type="ECO:0000313" key="2">
    <source>
        <dbReference type="Proteomes" id="UP001054857"/>
    </source>
</evidence>
<protein>
    <submittedName>
        <fullName evidence="1">Uncharacterized protein</fullName>
    </submittedName>
</protein>
<comment type="caution">
    <text evidence="1">The sequence shown here is derived from an EMBL/GenBank/DDBJ whole genome shotgun (WGS) entry which is preliminary data.</text>
</comment>
<dbReference type="EMBL" id="BMAR01000033">
    <property type="protein sequence ID" value="GFR49934.1"/>
    <property type="molecule type" value="Genomic_DNA"/>
</dbReference>
<organism evidence="1 2">
    <name type="scientific">Astrephomene gubernaculifera</name>
    <dbReference type="NCBI Taxonomy" id="47775"/>
    <lineage>
        <taxon>Eukaryota</taxon>
        <taxon>Viridiplantae</taxon>
        <taxon>Chlorophyta</taxon>
        <taxon>core chlorophytes</taxon>
        <taxon>Chlorophyceae</taxon>
        <taxon>CS clade</taxon>
        <taxon>Chlamydomonadales</taxon>
        <taxon>Astrephomenaceae</taxon>
        <taxon>Astrephomene</taxon>
    </lineage>
</organism>
<reference evidence="1 2" key="1">
    <citation type="journal article" date="2021" name="Sci. Rep.">
        <title>Genome sequencing of the multicellular alga Astrephomene provides insights into convergent evolution of germ-soma differentiation.</title>
        <authorList>
            <person name="Yamashita S."/>
            <person name="Yamamoto K."/>
            <person name="Matsuzaki R."/>
            <person name="Suzuki S."/>
            <person name="Yamaguchi H."/>
            <person name="Hirooka S."/>
            <person name="Minakuchi Y."/>
            <person name="Miyagishima S."/>
            <person name="Kawachi M."/>
            <person name="Toyoda A."/>
            <person name="Nozaki H."/>
        </authorList>
    </citation>
    <scope>NUCLEOTIDE SEQUENCE [LARGE SCALE GENOMIC DNA]</scope>
    <source>
        <strain evidence="1 2">NIES-4017</strain>
    </source>
</reference>
<gene>
    <name evidence="1" type="ORF">Agub_g12038</name>
</gene>
<name>A0AAD3DXM8_9CHLO</name>